<evidence type="ECO:0000256" key="1">
    <source>
        <dbReference type="ARBA" id="ARBA00023015"/>
    </source>
</evidence>
<evidence type="ECO:0000256" key="2">
    <source>
        <dbReference type="ARBA" id="ARBA00023125"/>
    </source>
</evidence>
<keyword evidence="6" id="KW-1185">Reference proteome</keyword>
<proteinExistence type="predicted"/>
<dbReference type="SUPFAM" id="SSF47413">
    <property type="entry name" value="lambda repressor-like DNA-binding domains"/>
    <property type="match status" value="1"/>
</dbReference>
<dbReference type="InterPro" id="IPR001761">
    <property type="entry name" value="Peripla_BP/Lac1_sug-bd_dom"/>
</dbReference>
<dbReference type="Proteomes" id="UP000176050">
    <property type="component" value="Chromosome"/>
</dbReference>
<dbReference type="CDD" id="cd01392">
    <property type="entry name" value="HTH_LacI"/>
    <property type="match status" value="1"/>
</dbReference>
<dbReference type="SMART" id="SM00354">
    <property type="entry name" value="HTH_LACI"/>
    <property type="match status" value="1"/>
</dbReference>
<dbReference type="Pfam" id="PF00532">
    <property type="entry name" value="Peripla_BP_1"/>
    <property type="match status" value="1"/>
</dbReference>
<dbReference type="Pfam" id="PF00356">
    <property type="entry name" value="LacI"/>
    <property type="match status" value="1"/>
</dbReference>
<protein>
    <submittedName>
        <fullName evidence="5">LacI family transcriptional regulator</fullName>
    </submittedName>
</protein>
<dbReference type="PANTHER" id="PTHR30146:SF109">
    <property type="entry name" value="HTH-TYPE TRANSCRIPTIONAL REGULATOR GALS"/>
    <property type="match status" value="1"/>
</dbReference>
<evidence type="ECO:0000259" key="4">
    <source>
        <dbReference type="PROSITE" id="PS50932"/>
    </source>
</evidence>
<dbReference type="SUPFAM" id="SSF53822">
    <property type="entry name" value="Periplasmic binding protein-like I"/>
    <property type="match status" value="1"/>
</dbReference>
<dbReference type="InterPro" id="IPR000843">
    <property type="entry name" value="HTH_LacI"/>
</dbReference>
<dbReference type="EMBL" id="CP017478">
    <property type="protein sequence ID" value="AOW21521.1"/>
    <property type="molecule type" value="Genomic_DNA"/>
</dbReference>
<evidence type="ECO:0000313" key="5">
    <source>
        <dbReference type="EMBL" id="AOW21521.1"/>
    </source>
</evidence>
<name>A0A1D8PAH2_9FLAO</name>
<reference evidence="5 6" key="1">
    <citation type="submission" date="2016-10" db="EMBL/GenBank/DDBJ databases">
        <title>Lutibacter sp. LPB0138, isolated from marine gastropod.</title>
        <authorList>
            <person name="Kim E."/>
            <person name="Yi H."/>
        </authorList>
    </citation>
    <scope>NUCLEOTIDE SEQUENCE [LARGE SCALE GENOMIC DNA]</scope>
    <source>
        <strain evidence="5 6">LPB0138</strain>
    </source>
</reference>
<dbReference type="PANTHER" id="PTHR30146">
    <property type="entry name" value="LACI-RELATED TRANSCRIPTIONAL REPRESSOR"/>
    <property type="match status" value="1"/>
</dbReference>
<dbReference type="KEGG" id="lul:LPB138_12900"/>
<evidence type="ECO:0000256" key="3">
    <source>
        <dbReference type="ARBA" id="ARBA00023163"/>
    </source>
</evidence>
<dbReference type="RefSeq" id="WP_070237681.1">
    <property type="nucleotide sequence ID" value="NZ_CP017478.1"/>
</dbReference>
<dbReference type="InterPro" id="IPR010982">
    <property type="entry name" value="Lambda_DNA-bd_dom_sf"/>
</dbReference>
<keyword evidence="3" id="KW-0804">Transcription</keyword>
<dbReference type="Gene3D" id="1.10.260.40">
    <property type="entry name" value="lambda repressor-like DNA-binding domains"/>
    <property type="match status" value="1"/>
</dbReference>
<keyword evidence="2" id="KW-0238">DNA-binding</keyword>
<evidence type="ECO:0000313" key="6">
    <source>
        <dbReference type="Proteomes" id="UP000176050"/>
    </source>
</evidence>
<keyword evidence="1" id="KW-0805">Transcription regulation</keyword>
<dbReference type="GO" id="GO:0000976">
    <property type="term" value="F:transcription cis-regulatory region binding"/>
    <property type="evidence" value="ECO:0007669"/>
    <property type="project" value="TreeGrafter"/>
</dbReference>
<feature type="domain" description="HTH lacI-type" evidence="4">
    <location>
        <begin position="4"/>
        <end position="58"/>
    </location>
</feature>
<accession>A0A1D8PAH2</accession>
<dbReference type="PROSITE" id="PS50932">
    <property type="entry name" value="HTH_LACI_2"/>
    <property type="match status" value="1"/>
</dbReference>
<dbReference type="OrthoDB" id="9768806at2"/>
<dbReference type="STRING" id="1850246.LPB138_12900"/>
<organism evidence="5 6">
    <name type="scientific">Urechidicola croceus</name>
    <dbReference type="NCBI Taxonomy" id="1850246"/>
    <lineage>
        <taxon>Bacteria</taxon>
        <taxon>Pseudomonadati</taxon>
        <taxon>Bacteroidota</taxon>
        <taxon>Flavobacteriia</taxon>
        <taxon>Flavobacteriales</taxon>
        <taxon>Flavobacteriaceae</taxon>
        <taxon>Urechidicola</taxon>
    </lineage>
</organism>
<dbReference type="CDD" id="cd06267">
    <property type="entry name" value="PBP1_LacI_sugar_binding-like"/>
    <property type="match status" value="1"/>
</dbReference>
<dbReference type="Gene3D" id="3.40.50.2300">
    <property type="match status" value="2"/>
</dbReference>
<dbReference type="InterPro" id="IPR028082">
    <property type="entry name" value="Peripla_BP_I"/>
</dbReference>
<gene>
    <name evidence="5" type="ORF">LPB138_12900</name>
</gene>
<sequence>MAQITLQDLAYELNISVSTVSKALKGYPDVSEKTRKLVIELADKLNFSPNVVASNLRTQHTKIIGVIVPTIVHHFFSNVIGGIINEAEKNGYMVILLQSNEDFEMEKKQLNLLVQQQVDGILISLTVETKNFEHLERIQQRGIPLVMYDKVAKAIDCSKVIIDDKKASYDAVSYLIRKGYKRIAYFGGSMVALNFSNRFLGYKQALEEYRIPFDDSLVYICDTSDEYNDGYNNASELIKKHGIIGVDAAFAVTDVIAVGITKYFNTHNISIPKDVAVFGFSNWFMSSVVTPPLSTVNQPGYEMGKKSIEILLKEIAQSKDKKEIVHERIVLPTTLEIRQST</sequence>
<dbReference type="GO" id="GO:0003700">
    <property type="term" value="F:DNA-binding transcription factor activity"/>
    <property type="evidence" value="ECO:0007669"/>
    <property type="project" value="TreeGrafter"/>
</dbReference>
<dbReference type="AlphaFoldDB" id="A0A1D8PAH2"/>